<reference evidence="2 3" key="1">
    <citation type="submission" date="2024-04" db="EMBL/GenBank/DDBJ databases">
        <title>Genomic Markers of Mycobacteria.</title>
        <authorList>
            <person name="Soliman M.S."/>
            <person name="Elkholy A."/>
            <person name="Soliman N.S."/>
            <person name="Abbas A."/>
            <person name="Khayrat S."/>
            <person name="Shawky S."/>
        </authorList>
    </citation>
    <scope>NUCLEOTIDE SEQUENCE [LARGE SCALE GENOMIC DNA]</scope>
    <source>
        <strain evidence="2 3">Egy-CU-AM5</strain>
    </source>
</reference>
<accession>A0ABV3VI59</accession>
<proteinExistence type="predicted"/>
<evidence type="ECO:0000313" key="2">
    <source>
        <dbReference type="EMBL" id="MEX3741076.1"/>
    </source>
</evidence>
<keyword evidence="3" id="KW-1185">Reference proteome</keyword>
<feature type="region of interest" description="Disordered" evidence="1">
    <location>
        <begin position="1"/>
        <end position="27"/>
    </location>
</feature>
<dbReference type="RefSeq" id="WP_368573775.1">
    <property type="nucleotide sequence ID" value="NZ_JBDLOU010000058.1"/>
</dbReference>
<protein>
    <recommendedName>
        <fullName evidence="4">Transposase</fullName>
    </recommendedName>
</protein>
<evidence type="ECO:0000313" key="3">
    <source>
        <dbReference type="Proteomes" id="UP001558474"/>
    </source>
</evidence>
<dbReference type="EMBL" id="JBDLOU010000058">
    <property type="protein sequence ID" value="MEX3741076.1"/>
    <property type="molecule type" value="Genomic_DNA"/>
</dbReference>
<name>A0ABV3VI59_9MYCO</name>
<sequence>MPDHDLANDEPEVKYFGTGPGRHRRTGDPVAEVYADGPIDRTCPNCGAPPLEYCHHSNGVYRKIPCLQRLSERTR</sequence>
<comment type="caution">
    <text evidence="2">The sequence shown here is derived from an EMBL/GenBank/DDBJ whole genome shotgun (WGS) entry which is preliminary data.</text>
</comment>
<gene>
    <name evidence="2" type="ORF">ABFW12_22880</name>
</gene>
<feature type="compositionally biased region" description="Basic and acidic residues" evidence="1">
    <location>
        <begin position="1"/>
        <end position="13"/>
    </location>
</feature>
<evidence type="ECO:0008006" key="4">
    <source>
        <dbReference type="Google" id="ProtNLM"/>
    </source>
</evidence>
<evidence type="ECO:0000256" key="1">
    <source>
        <dbReference type="SAM" id="MobiDB-lite"/>
    </source>
</evidence>
<dbReference type="Proteomes" id="UP001558474">
    <property type="component" value="Unassembled WGS sequence"/>
</dbReference>
<organism evidence="2 3">
    <name type="scientific">Mycolicibacterium porcinum</name>
    <dbReference type="NCBI Taxonomy" id="39693"/>
    <lineage>
        <taxon>Bacteria</taxon>
        <taxon>Bacillati</taxon>
        <taxon>Actinomycetota</taxon>
        <taxon>Actinomycetes</taxon>
        <taxon>Mycobacteriales</taxon>
        <taxon>Mycobacteriaceae</taxon>
        <taxon>Mycolicibacterium</taxon>
    </lineage>
</organism>